<dbReference type="RefSeq" id="WP_327769704.1">
    <property type="nucleotide sequence ID" value="NZ_JAYXUC010000004.1"/>
</dbReference>
<name>A0ABU6LLZ1_9GAMM</name>
<keyword evidence="2" id="KW-1185">Reference proteome</keyword>
<proteinExistence type="predicted"/>
<organism evidence="1 2">
    <name type="scientific">Photobacterium piscicola</name>
    <dbReference type="NCBI Taxonomy" id="1378299"/>
    <lineage>
        <taxon>Bacteria</taxon>
        <taxon>Pseudomonadati</taxon>
        <taxon>Pseudomonadota</taxon>
        <taxon>Gammaproteobacteria</taxon>
        <taxon>Vibrionales</taxon>
        <taxon>Vibrionaceae</taxon>
        <taxon>Photobacterium</taxon>
    </lineage>
</organism>
<evidence type="ECO:0000313" key="1">
    <source>
        <dbReference type="EMBL" id="MEC6900370.1"/>
    </source>
</evidence>
<comment type="caution">
    <text evidence="1">The sequence shown here is derived from an EMBL/GenBank/DDBJ whole genome shotgun (WGS) entry which is preliminary data.</text>
</comment>
<sequence length="47" mass="5494">MYLHSTSSLLRFVTHYVELGVSDNYVWTDILTKKQDFYGIAIQIVNN</sequence>
<protein>
    <submittedName>
        <fullName evidence="1">Uncharacterized protein</fullName>
    </submittedName>
</protein>
<evidence type="ECO:0000313" key="2">
    <source>
        <dbReference type="Proteomes" id="UP001339429"/>
    </source>
</evidence>
<gene>
    <name evidence="1" type="ORF">VXS00_17120</name>
</gene>
<accession>A0ABU6LLZ1</accession>
<dbReference type="Proteomes" id="UP001339429">
    <property type="component" value="Unassembled WGS sequence"/>
</dbReference>
<dbReference type="EMBL" id="JAYXUD010000020">
    <property type="protein sequence ID" value="MEC6900370.1"/>
    <property type="molecule type" value="Genomic_DNA"/>
</dbReference>
<reference evidence="1 2" key="1">
    <citation type="submission" date="2024-01" db="EMBL/GenBank/DDBJ databases">
        <title>Active colonisers of the gastrointestinal tract of Atlantic salmon farmed in a warm water region.</title>
        <authorList>
            <person name="Bowman J.P."/>
        </authorList>
    </citation>
    <scope>NUCLEOTIDE SEQUENCE [LARGE SCALE GENOMIC DNA]</scope>
    <source>
        <strain evidence="1 2">S4MW1</strain>
    </source>
</reference>